<evidence type="ECO:0000256" key="7">
    <source>
        <dbReference type="ARBA" id="ARBA00023004"/>
    </source>
</evidence>
<evidence type="ECO:0000256" key="10">
    <source>
        <dbReference type="SAM" id="SignalP"/>
    </source>
</evidence>
<evidence type="ECO:0000256" key="6">
    <source>
        <dbReference type="ARBA" id="ARBA00023002"/>
    </source>
</evidence>
<dbReference type="InterPro" id="IPR026259">
    <property type="entry name" value="MauG/Cytc_peroxidase"/>
</dbReference>
<feature type="binding site" description="axial binding residue" evidence="9">
    <location>
        <position position="58"/>
    </location>
    <ligand>
        <name>heme c</name>
        <dbReference type="ChEBI" id="CHEBI:61717"/>
        <label>1</label>
    </ligand>
    <ligandPart>
        <name>Fe</name>
        <dbReference type="ChEBI" id="CHEBI:18248"/>
    </ligandPart>
</feature>
<dbReference type="InterPro" id="IPR036909">
    <property type="entry name" value="Cyt_c-like_dom_sf"/>
</dbReference>
<feature type="signal peptide" evidence="10">
    <location>
        <begin position="1"/>
        <end position="22"/>
    </location>
</feature>
<keyword evidence="6" id="KW-0560">Oxidoreductase</keyword>
<accession>A0A1Y5MFT1</accession>
<evidence type="ECO:0000256" key="3">
    <source>
        <dbReference type="ARBA" id="ARBA00022723"/>
    </source>
</evidence>
<dbReference type="PROSITE" id="PS51007">
    <property type="entry name" value="CYTC"/>
    <property type="match status" value="1"/>
</dbReference>
<dbReference type="Gene3D" id="1.10.760.10">
    <property type="entry name" value="Cytochrome c-like domain"/>
    <property type="match status" value="2"/>
</dbReference>
<reference evidence="12 13" key="1">
    <citation type="submission" date="2017-04" db="EMBL/GenBank/DDBJ databases">
        <title>Complete genome of Campylobacter concisus ATCC 33237T and draft genomes for an additional eight well characterized C. concisus strains.</title>
        <authorList>
            <person name="Cornelius A.J."/>
            <person name="Miller W.G."/>
            <person name="Lastovica A.J."/>
            <person name="On S.L."/>
            <person name="French N.P."/>
            <person name="Vandenberg O."/>
            <person name="Biggs P.J."/>
        </authorList>
    </citation>
    <scope>NUCLEOTIDE SEQUENCE [LARGE SCALE GENOMIC DNA]</scope>
    <source>
        <strain evidence="12 13">CCUG 19995</strain>
    </source>
</reference>
<gene>
    <name evidence="12" type="ORF">B9N65_07475</name>
</gene>
<evidence type="ECO:0000256" key="1">
    <source>
        <dbReference type="ARBA" id="ARBA00004418"/>
    </source>
</evidence>
<dbReference type="AlphaFoldDB" id="A0A1Y5MFT1"/>
<organism evidence="12 13">
    <name type="scientific">Campylobacter concisus</name>
    <dbReference type="NCBI Taxonomy" id="199"/>
    <lineage>
        <taxon>Bacteria</taxon>
        <taxon>Pseudomonadati</taxon>
        <taxon>Campylobacterota</taxon>
        <taxon>Epsilonproteobacteria</taxon>
        <taxon>Campylobacterales</taxon>
        <taxon>Campylobacteraceae</taxon>
        <taxon>Campylobacter</taxon>
    </lineage>
</organism>
<comment type="subcellular location">
    <subcellularLocation>
        <location evidence="1">Periplasm</location>
    </subcellularLocation>
</comment>
<keyword evidence="2 8" id="KW-0349">Heme</keyword>
<dbReference type="EMBL" id="NDYN01000006">
    <property type="protein sequence ID" value="OUT07448.1"/>
    <property type="molecule type" value="Genomic_DNA"/>
</dbReference>
<evidence type="ECO:0000256" key="2">
    <source>
        <dbReference type="ARBA" id="ARBA00022617"/>
    </source>
</evidence>
<dbReference type="GO" id="GO:0046872">
    <property type="term" value="F:metal ion binding"/>
    <property type="evidence" value="ECO:0007669"/>
    <property type="project" value="UniProtKB-KW"/>
</dbReference>
<comment type="caution">
    <text evidence="12">The sequence shown here is derived from an EMBL/GenBank/DDBJ whole genome shotgun (WGS) entry which is preliminary data.</text>
</comment>
<evidence type="ECO:0000256" key="4">
    <source>
        <dbReference type="ARBA" id="ARBA00022729"/>
    </source>
</evidence>
<keyword evidence="3 9" id="KW-0479">Metal-binding</keyword>
<dbReference type="PIRSF" id="PIRSF000294">
    <property type="entry name" value="Cytochrome-c_peroxidase"/>
    <property type="match status" value="1"/>
</dbReference>
<feature type="binding site" description="axial binding residue" evidence="9">
    <location>
        <position position="198"/>
    </location>
    <ligand>
        <name>heme c</name>
        <dbReference type="ChEBI" id="CHEBI:61717"/>
        <label>2</label>
    </ligand>
    <ligandPart>
        <name>Fe</name>
        <dbReference type="ChEBI" id="CHEBI:18248"/>
    </ligandPart>
</feature>
<dbReference type="RefSeq" id="WP_087583420.1">
    <property type="nucleotide sequence ID" value="NZ_JAHKNB010000002.1"/>
</dbReference>
<evidence type="ECO:0000256" key="9">
    <source>
        <dbReference type="PIRSR" id="PIRSR000294-2"/>
    </source>
</evidence>
<dbReference type="SUPFAM" id="SSF46626">
    <property type="entry name" value="Cytochrome c"/>
    <property type="match status" value="2"/>
</dbReference>
<keyword evidence="7 9" id="KW-0408">Iron</keyword>
<protein>
    <submittedName>
        <fullName evidence="12">Cytochrome-c peroxidase</fullName>
    </submittedName>
</protein>
<keyword evidence="4 10" id="KW-0732">Signal</keyword>
<dbReference type="PANTHER" id="PTHR30600:SF7">
    <property type="entry name" value="CYTOCHROME C PEROXIDASE-RELATED"/>
    <property type="match status" value="1"/>
</dbReference>
<proteinExistence type="predicted"/>
<dbReference type="InterPro" id="IPR004852">
    <property type="entry name" value="Di-haem_cyt_c_peroxidsae"/>
</dbReference>
<feature type="binding site" description="covalent" evidence="8">
    <location>
        <position position="194"/>
    </location>
    <ligand>
        <name>heme c</name>
        <dbReference type="ChEBI" id="CHEBI:61717"/>
        <label>2</label>
    </ligand>
</feature>
<feature type="chain" id="PRO_5012848147" evidence="10">
    <location>
        <begin position="23"/>
        <end position="287"/>
    </location>
</feature>
<evidence type="ECO:0000256" key="5">
    <source>
        <dbReference type="ARBA" id="ARBA00022764"/>
    </source>
</evidence>
<dbReference type="GO" id="GO:0004130">
    <property type="term" value="F:cytochrome-c peroxidase activity"/>
    <property type="evidence" value="ECO:0007669"/>
    <property type="project" value="TreeGrafter"/>
</dbReference>
<feature type="binding site" description="covalent" evidence="8">
    <location>
        <position position="57"/>
    </location>
    <ligand>
        <name>heme c</name>
        <dbReference type="ChEBI" id="CHEBI:61717"/>
        <label>1</label>
    </ligand>
</feature>
<feature type="domain" description="Cytochrome c" evidence="11">
    <location>
        <begin position="180"/>
        <end position="278"/>
    </location>
</feature>
<keyword evidence="12" id="KW-0575">Peroxidase</keyword>
<sequence length="287" mass="32313">MKKVLFWMVVSFCILSANSSFEPVLSSKYNEKQAYIGKKLFFDKRLSTTENYSCETCHNLYWNLSGTNSSYTSQKGVINPPSVLNSALNFLFFTDGRVRSLKDQVKESINSRNELNSNKDEIVKKVKSIGEYGILFNDAYSDGINYENIVGALAEFEKAILSIDSPFDEYLAGNDDSINTEAKKGFELFNKVGCVACHNGRNLGGNLMQNVGLKDASESRRLMRVPSLRNVARTAPYLSSGEMSDLKEVIGFVSYHQLIHTLNSEELGQIYKFLLTLNGRRPRILNE</sequence>
<feature type="binding site" description="covalent" evidence="8">
    <location>
        <position position="54"/>
    </location>
    <ligand>
        <name>heme c</name>
        <dbReference type="ChEBI" id="CHEBI:61717"/>
        <label>1</label>
    </ligand>
</feature>
<evidence type="ECO:0000256" key="8">
    <source>
        <dbReference type="PIRSR" id="PIRSR000294-1"/>
    </source>
</evidence>
<evidence type="ECO:0000259" key="11">
    <source>
        <dbReference type="PROSITE" id="PS51007"/>
    </source>
</evidence>
<feature type="binding site" description="covalent" evidence="8">
    <location>
        <position position="197"/>
    </location>
    <ligand>
        <name>heme c</name>
        <dbReference type="ChEBI" id="CHEBI:61717"/>
        <label>2</label>
    </ligand>
</feature>
<dbReference type="Pfam" id="PF03150">
    <property type="entry name" value="CCP_MauG"/>
    <property type="match status" value="1"/>
</dbReference>
<comment type="PTM">
    <text evidence="8">Binds 2 heme groups per subunit.</text>
</comment>
<name>A0A1Y5MFT1_9BACT</name>
<keyword evidence="5" id="KW-0574">Periplasm</keyword>
<dbReference type="PANTHER" id="PTHR30600">
    <property type="entry name" value="CYTOCHROME C PEROXIDASE-RELATED"/>
    <property type="match status" value="1"/>
</dbReference>
<dbReference type="GO" id="GO:0020037">
    <property type="term" value="F:heme binding"/>
    <property type="evidence" value="ECO:0007669"/>
    <property type="project" value="InterPro"/>
</dbReference>
<dbReference type="InterPro" id="IPR009056">
    <property type="entry name" value="Cyt_c-like_dom"/>
</dbReference>
<dbReference type="GO" id="GO:0042597">
    <property type="term" value="C:periplasmic space"/>
    <property type="evidence" value="ECO:0007669"/>
    <property type="project" value="UniProtKB-SubCell"/>
</dbReference>
<comment type="cofactor">
    <cofactor evidence="8">
        <name>heme</name>
        <dbReference type="ChEBI" id="CHEBI:30413"/>
    </cofactor>
    <text evidence="8">Binds 2 heme groups.</text>
</comment>
<dbReference type="GO" id="GO:0009055">
    <property type="term" value="F:electron transfer activity"/>
    <property type="evidence" value="ECO:0007669"/>
    <property type="project" value="InterPro"/>
</dbReference>
<dbReference type="InterPro" id="IPR051395">
    <property type="entry name" value="Cytochrome_c_Peroxidase/MauG"/>
</dbReference>
<evidence type="ECO:0000313" key="13">
    <source>
        <dbReference type="Proteomes" id="UP000196317"/>
    </source>
</evidence>
<dbReference type="Proteomes" id="UP000196317">
    <property type="component" value="Unassembled WGS sequence"/>
</dbReference>
<evidence type="ECO:0000313" key="12">
    <source>
        <dbReference type="EMBL" id="OUT07448.1"/>
    </source>
</evidence>